<reference evidence="1 2" key="1">
    <citation type="submission" date="2013-09" db="EMBL/GenBank/DDBJ databases">
        <title>Genome sequencing of Arenimonas composti.</title>
        <authorList>
            <person name="Chen F."/>
            <person name="Wang G."/>
        </authorList>
    </citation>
    <scope>NUCLEOTIDE SEQUENCE [LARGE SCALE GENOMIC DNA]</scope>
    <source>
        <strain evidence="1 2">TR7-09</strain>
    </source>
</reference>
<sequence length="50" mass="5613">MSSMSLSTSRRIRCLRSTARHPRLALECGCEVRESETLSTGVVLARQVDY</sequence>
<evidence type="ECO:0000313" key="1">
    <source>
        <dbReference type="EMBL" id="KFN49075.1"/>
    </source>
</evidence>
<name>A0A091BXK1_9GAMM</name>
<dbReference type="Proteomes" id="UP000029391">
    <property type="component" value="Unassembled WGS sequence"/>
</dbReference>
<organism evidence="1 2">
    <name type="scientific">Arenimonas composti TR7-09 = DSM 18010</name>
    <dbReference type="NCBI Taxonomy" id="1121013"/>
    <lineage>
        <taxon>Bacteria</taxon>
        <taxon>Pseudomonadati</taxon>
        <taxon>Pseudomonadota</taxon>
        <taxon>Gammaproteobacteria</taxon>
        <taxon>Lysobacterales</taxon>
        <taxon>Lysobacteraceae</taxon>
        <taxon>Arenimonas</taxon>
    </lineage>
</organism>
<proteinExistence type="predicted"/>
<protein>
    <submittedName>
        <fullName evidence="1">Uncharacterized protein</fullName>
    </submittedName>
</protein>
<accession>A0A091BXK1</accession>
<gene>
    <name evidence="1" type="ORF">P873_12335</name>
</gene>
<dbReference type="AlphaFoldDB" id="A0A091BXK1"/>
<evidence type="ECO:0000313" key="2">
    <source>
        <dbReference type="Proteomes" id="UP000029391"/>
    </source>
</evidence>
<comment type="caution">
    <text evidence="1">The sequence shown here is derived from an EMBL/GenBank/DDBJ whole genome shotgun (WGS) entry which is preliminary data.</text>
</comment>
<dbReference type="EMBL" id="AWXU01000041">
    <property type="protein sequence ID" value="KFN49075.1"/>
    <property type="molecule type" value="Genomic_DNA"/>
</dbReference>
<keyword evidence="2" id="KW-1185">Reference proteome</keyword>